<dbReference type="EMBL" id="DMAN01000358">
    <property type="protein sequence ID" value="HAE28644.1"/>
    <property type="molecule type" value="Genomic_DNA"/>
</dbReference>
<comment type="caution">
    <text evidence="1">The sequence shown here is derived from an EMBL/GenBank/DDBJ whole genome shotgun (WGS) entry which is preliminary data.</text>
</comment>
<reference evidence="1 2" key="1">
    <citation type="journal article" date="2018" name="Nat. Biotechnol.">
        <title>A standardized bacterial taxonomy based on genome phylogeny substantially revises the tree of life.</title>
        <authorList>
            <person name="Parks D.H."/>
            <person name="Chuvochina M."/>
            <person name="Waite D.W."/>
            <person name="Rinke C."/>
            <person name="Skarshewski A."/>
            <person name="Chaumeil P.A."/>
            <person name="Hugenholtz P."/>
        </authorList>
    </citation>
    <scope>NUCLEOTIDE SEQUENCE [LARGE SCALE GENOMIC DNA]</scope>
    <source>
        <strain evidence="1">UBA8733</strain>
    </source>
</reference>
<dbReference type="GO" id="GO:0004803">
    <property type="term" value="F:transposase activity"/>
    <property type="evidence" value="ECO:0007669"/>
    <property type="project" value="InterPro"/>
</dbReference>
<dbReference type="Pfam" id="PF01527">
    <property type="entry name" value="HTH_Tnp_1"/>
    <property type="match status" value="1"/>
</dbReference>
<dbReference type="InterPro" id="IPR002514">
    <property type="entry name" value="Transposase_8"/>
</dbReference>
<sequence length="65" mass="7379">MLVLRRISRRREFEGKKKRYSTERIVAALKQGEIGMSVADLIRQMGITGQSCYRGKKKYGGLGSD</sequence>
<name>A0A3B9H2Y9_9PROT</name>
<organism evidence="1 2">
    <name type="scientific">Hyphomonas adhaerens</name>
    <dbReference type="NCBI Taxonomy" id="81029"/>
    <lineage>
        <taxon>Bacteria</taxon>
        <taxon>Pseudomonadati</taxon>
        <taxon>Pseudomonadota</taxon>
        <taxon>Alphaproteobacteria</taxon>
        <taxon>Hyphomonadales</taxon>
        <taxon>Hyphomonadaceae</taxon>
        <taxon>Hyphomonas</taxon>
    </lineage>
</organism>
<proteinExistence type="predicted"/>
<evidence type="ECO:0000313" key="2">
    <source>
        <dbReference type="Proteomes" id="UP000259610"/>
    </source>
</evidence>
<dbReference type="Proteomes" id="UP000259610">
    <property type="component" value="Unassembled WGS sequence"/>
</dbReference>
<accession>A0A3B9H2Y9</accession>
<evidence type="ECO:0000313" key="1">
    <source>
        <dbReference type="EMBL" id="HAE28644.1"/>
    </source>
</evidence>
<dbReference type="AlphaFoldDB" id="A0A3B9H2Y9"/>
<protein>
    <recommendedName>
        <fullName evidence="3">IS3 family transposase</fullName>
    </recommendedName>
</protein>
<dbReference type="GO" id="GO:0006313">
    <property type="term" value="P:DNA transposition"/>
    <property type="evidence" value="ECO:0007669"/>
    <property type="project" value="InterPro"/>
</dbReference>
<evidence type="ECO:0008006" key="3">
    <source>
        <dbReference type="Google" id="ProtNLM"/>
    </source>
</evidence>
<gene>
    <name evidence="1" type="ORF">DCG58_15885</name>
</gene>
<dbReference type="GO" id="GO:0003677">
    <property type="term" value="F:DNA binding"/>
    <property type="evidence" value="ECO:0007669"/>
    <property type="project" value="InterPro"/>
</dbReference>